<protein>
    <submittedName>
        <fullName evidence="1">Uncharacterized protein</fullName>
    </submittedName>
</protein>
<dbReference type="AlphaFoldDB" id="G6B0W8"/>
<dbReference type="HOGENOM" id="CLU_3203668_0_0_10"/>
<dbReference type="Proteomes" id="UP000004407">
    <property type="component" value="Unassembled WGS sequence"/>
</dbReference>
<evidence type="ECO:0000313" key="1">
    <source>
        <dbReference type="EMBL" id="EHJ37080.1"/>
    </source>
</evidence>
<name>G6B0W8_9BACT</name>
<organism evidence="1 2">
    <name type="scientific">Leyella stercorea DSM 18206</name>
    <dbReference type="NCBI Taxonomy" id="1002367"/>
    <lineage>
        <taxon>Bacteria</taxon>
        <taxon>Pseudomonadati</taxon>
        <taxon>Bacteroidota</taxon>
        <taxon>Bacteroidia</taxon>
        <taxon>Bacteroidales</taxon>
        <taxon>Prevotellaceae</taxon>
        <taxon>Leyella</taxon>
    </lineage>
</organism>
<sequence>MFYVFQIAKLRIMFRTAHTANTAELTNIAFIQPDMRFPQRQRTRF</sequence>
<accession>G6B0W8</accession>
<evidence type="ECO:0000313" key="2">
    <source>
        <dbReference type="Proteomes" id="UP000004407"/>
    </source>
</evidence>
<gene>
    <name evidence="1" type="ORF">HMPREF0673_02536</name>
</gene>
<dbReference type="PATRIC" id="fig|1002367.3.peg.2054"/>
<dbReference type="EMBL" id="AFZZ01000216">
    <property type="protein sequence ID" value="EHJ37080.1"/>
    <property type="molecule type" value="Genomic_DNA"/>
</dbReference>
<reference evidence="1 2" key="1">
    <citation type="submission" date="2011-08" db="EMBL/GenBank/DDBJ databases">
        <authorList>
            <person name="Weinstock G."/>
            <person name="Sodergren E."/>
            <person name="Clifton S."/>
            <person name="Fulton L."/>
            <person name="Fulton B."/>
            <person name="Courtney L."/>
            <person name="Fronick C."/>
            <person name="Harrison M."/>
            <person name="Strong C."/>
            <person name="Farmer C."/>
            <person name="Delahaunty K."/>
            <person name="Markovic C."/>
            <person name="Hall O."/>
            <person name="Minx P."/>
            <person name="Tomlinson C."/>
            <person name="Mitreva M."/>
            <person name="Hou S."/>
            <person name="Chen J."/>
            <person name="Wollam A."/>
            <person name="Pepin K.H."/>
            <person name="Johnson M."/>
            <person name="Bhonagiri V."/>
            <person name="Zhang X."/>
            <person name="Suruliraj S."/>
            <person name="Warren W."/>
            <person name="Chinwalla A."/>
            <person name="Mardis E.R."/>
            <person name="Wilson R.K."/>
        </authorList>
    </citation>
    <scope>NUCLEOTIDE SEQUENCE [LARGE SCALE GENOMIC DNA]</scope>
    <source>
        <strain evidence="1 2">DSM 18206</strain>
    </source>
</reference>
<comment type="caution">
    <text evidence="1">The sequence shown here is derived from an EMBL/GenBank/DDBJ whole genome shotgun (WGS) entry which is preliminary data.</text>
</comment>
<proteinExistence type="predicted"/>